<dbReference type="AlphaFoldDB" id="A0A222EMU1"/>
<evidence type="ECO:0000256" key="4">
    <source>
        <dbReference type="ARBA" id="ARBA00023186"/>
    </source>
</evidence>
<dbReference type="EMBL" id="CP022535">
    <property type="protein sequence ID" value="ASP27788.1"/>
    <property type="molecule type" value="Genomic_DNA"/>
</dbReference>
<evidence type="ECO:0000256" key="1">
    <source>
        <dbReference type="ARBA" id="ARBA00022490"/>
    </source>
</evidence>
<proteinExistence type="predicted"/>
<keyword evidence="4" id="KW-0143">Chaperone</keyword>
<dbReference type="Proteomes" id="UP000203229">
    <property type="component" value="Chromosome"/>
</dbReference>
<evidence type="ECO:0000313" key="6">
    <source>
        <dbReference type="EMBL" id="ASP27788.1"/>
    </source>
</evidence>
<evidence type="ECO:0000313" key="7">
    <source>
        <dbReference type="Proteomes" id="UP000203229"/>
    </source>
</evidence>
<keyword evidence="6" id="KW-0346">Stress response</keyword>
<dbReference type="InterPro" id="IPR000397">
    <property type="entry name" value="Heat_shock_Hsp33"/>
</dbReference>
<dbReference type="OrthoDB" id="9776534at2"/>
<dbReference type="KEGG" id="scou:SCORR_v1c00130"/>
<dbReference type="GO" id="GO:0042026">
    <property type="term" value="P:protein refolding"/>
    <property type="evidence" value="ECO:0007669"/>
    <property type="project" value="TreeGrafter"/>
</dbReference>
<dbReference type="GO" id="GO:0005737">
    <property type="term" value="C:cytoplasm"/>
    <property type="evidence" value="ECO:0007669"/>
    <property type="project" value="InterPro"/>
</dbReference>
<dbReference type="Gene3D" id="3.55.30.10">
    <property type="entry name" value="Hsp33 domain"/>
    <property type="match status" value="1"/>
</dbReference>
<dbReference type="SUPFAM" id="SSF118352">
    <property type="entry name" value="HSP33 redox switch-like"/>
    <property type="match status" value="1"/>
</dbReference>
<dbReference type="InterPro" id="IPR016154">
    <property type="entry name" value="Heat_shock_Hsp33_C"/>
</dbReference>
<accession>A0A222EMU1</accession>
<sequence length="284" mass="31696">MDLQIRAISNLRNVKISIVDITEGLVEIASIQKLSEIAVEALGKLIINTSLVSLSLKDGAKVVTNLNGMGYLGSLIAEFDNNNFRGYVQNKVPSIKEDEPGSLLSKAVGTNGFLQVSRYDKKSVEPYTSKVEIASGEINMDFMYYLQKSDQINSLITSSVKIINGEVKKACGIMIQLLPNFKDDDIDFLEEKIGTLSYLISTLEKTTNYDALVKDICEDAKVLETREIKFKCTCSNDKVMSSLKLLSKEELKKAYEEGEVIEVICDFCTKQYNIRPDEILTLLE</sequence>
<evidence type="ECO:0000256" key="2">
    <source>
        <dbReference type="ARBA" id="ARBA00022833"/>
    </source>
</evidence>
<dbReference type="Gene3D" id="3.90.1280.10">
    <property type="entry name" value="HSP33 redox switch-like"/>
    <property type="match status" value="1"/>
</dbReference>
<dbReference type="RefSeq" id="WP_094047941.1">
    <property type="nucleotide sequence ID" value="NZ_CP022535.1"/>
</dbReference>
<protein>
    <submittedName>
        <fullName evidence="6">Heat shock protein 33</fullName>
    </submittedName>
</protein>
<keyword evidence="3" id="KW-1015">Disulfide bond</keyword>
<dbReference type="InterPro" id="IPR016153">
    <property type="entry name" value="Heat_shock_Hsp33_N"/>
</dbReference>
<evidence type="ECO:0000256" key="5">
    <source>
        <dbReference type="ARBA" id="ARBA00023284"/>
    </source>
</evidence>
<dbReference type="PIRSF" id="PIRSF005261">
    <property type="entry name" value="Heat_shock_Hsp33"/>
    <property type="match status" value="1"/>
</dbReference>
<keyword evidence="7" id="KW-1185">Reference proteome</keyword>
<dbReference type="GO" id="GO:0044183">
    <property type="term" value="F:protein folding chaperone"/>
    <property type="evidence" value="ECO:0007669"/>
    <property type="project" value="TreeGrafter"/>
</dbReference>
<dbReference type="PANTHER" id="PTHR30111">
    <property type="entry name" value="33 KDA CHAPERONIN"/>
    <property type="match status" value="1"/>
</dbReference>
<dbReference type="Pfam" id="PF01430">
    <property type="entry name" value="HSP33"/>
    <property type="match status" value="1"/>
</dbReference>
<dbReference type="SUPFAM" id="SSF64397">
    <property type="entry name" value="Hsp33 domain"/>
    <property type="match status" value="1"/>
</dbReference>
<gene>
    <name evidence="6" type="primary">hslO</name>
    <name evidence="6" type="ORF">SCORR_v1c00130</name>
</gene>
<name>A0A222EMU1_9MOLU</name>
<keyword evidence="5" id="KW-0676">Redox-active center</keyword>
<evidence type="ECO:0000256" key="3">
    <source>
        <dbReference type="ARBA" id="ARBA00023157"/>
    </source>
</evidence>
<keyword evidence="1" id="KW-0963">Cytoplasm</keyword>
<dbReference type="GO" id="GO:0051082">
    <property type="term" value="F:unfolded protein binding"/>
    <property type="evidence" value="ECO:0007669"/>
    <property type="project" value="InterPro"/>
</dbReference>
<reference evidence="6 7" key="1">
    <citation type="submission" date="2017-07" db="EMBL/GenBank/DDBJ databases">
        <title>Complete genome sequence of Spiroplasma corruscae EC-1 (DSM 19793).</title>
        <authorList>
            <person name="Tsai Y.-M."/>
            <person name="Lo W.-S."/>
            <person name="Kuo C.-H."/>
        </authorList>
    </citation>
    <scope>NUCLEOTIDE SEQUENCE [LARGE SCALE GENOMIC DNA]</scope>
    <source>
        <strain evidence="6 7">EC-1</strain>
    </source>
</reference>
<organism evidence="6 7">
    <name type="scientific">Spiroplasma corruscae</name>
    <dbReference type="NCBI Taxonomy" id="216934"/>
    <lineage>
        <taxon>Bacteria</taxon>
        <taxon>Bacillati</taxon>
        <taxon>Mycoplasmatota</taxon>
        <taxon>Mollicutes</taxon>
        <taxon>Entomoplasmatales</taxon>
        <taxon>Spiroplasmataceae</taxon>
        <taxon>Spiroplasma</taxon>
    </lineage>
</organism>
<keyword evidence="2" id="KW-0862">Zinc</keyword>
<dbReference type="PANTHER" id="PTHR30111:SF1">
    <property type="entry name" value="33 KDA CHAPERONIN"/>
    <property type="match status" value="1"/>
</dbReference>